<dbReference type="OrthoDB" id="9803495at2"/>
<evidence type="ECO:0000313" key="4">
    <source>
        <dbReference type="EMBL" id="RKL65438.1"/>
    </source>
</evidence>
<accession>A0A3A9K2J4</accession>
<dbReference type="GO" id="GO:0015225">
    <property type="term" value="F:biotin transmembrane transporter activity"/>
    <property type="evidence" value="ECO:0007669"/>
    <property type="project" value="UniProtKB-UniRule"/>
</dbReference>
<dbReference type="Proteomes" id="UP000281498">
    <property type="component" value="Unassembled WGS sequence"/>
</dbReference>
<proteinExistence type="inferred from homology"/>
<dbReference type="PANTHER" id="PTHR34295:SF1">
    <property type="entry name" value="BIOTIN TRANSPORTER BIOY"/>
    <property type="match status" value="1"/>
</dbReference>
<dbReference type="PIRSF" id="PIRSF016661">
    <property type="entry name" value="BioY"/>
    <property type="match status" value="1"/>
</dbReference>
<dbReference type="InterPro" id="IPR003784">
    <property type="entry name" value="BioY"/>
</dbReference>
<feature type="transmembrane region" description="Helical" evidence="3">
    <location>
        <begin position="64"/>
        <end position="83"/>
    </location>
</feature>
<keyword evidence="3" id="KW-1133">Transmembrane helix</keyword>
<organism evidence="4 5">
    <name type="scientific">Salipaludibacillus neizhouensis</name>
    <dbReference type="NCBI Taxonomy" id="885475"/>
    <lineage>
        <taxon>Bacteria</taxon>
        <taxon>Bacillati</taxon>
        <taxon>Bacillota</taxon>
        <taxon>Bacilli</taxon>
        <taxon>Bacillales</taxon>
        <taxon>Bacillaceae</taxon>
    </lineage>
</organism>
<comment type="caution">
    <text evidence="4">The sequence shown here is derived from an EMBL/GenBank/DDBJ whole genome shotgun (WGS) entry which is preliminary data.</text>
</comment>
<dbReference type="PANTHER" id="PTHR34295">
    <property type="entry name" value="BIOTIN TRANSPORTER BIOY"/>
    <property type="match status" value="1"/>
</dbReference>
<name>A0A3A9K2J4_9BACI</name>
<gene>
    <name evidence="4" type="ORF">CR203_20385</name>
</gene>
<protein>
    <recommendedName>
        <fullName evidence="2">Biotin transporter</fullName>
    </recommendedName>
</protein>
<keyword evidence="2" id="KW-0813">Transport</keyword>
<keyword evidence="2 3" id="KW-0472">Membrane</keyword>
<evidence type="ECO:0000256" key="3">
    <source>
        <dbReference type="SAM" id="Phobius"/>
    </source>
</evidence>
<keyword evidence="3" id="KW-0812">Transmembrane</keyword>
<feature type="transmembrane region" description="Helical" evidence="3">
    <location>
        <begin position="116"/>
        <end position="139"/>
    </location>
</feature>
<evidence type="ECO:0000256" key="1">
    <source>
        <dbReference type="ARBA" id="ARBA00010692"/>
    </source>
</evidence>
<dbReference type="AlphaFoldDB" id="A0A3A9K2J4"/>
<feature type="transmembrane region" description="Helical" evidence="3">
    <location>
        <begin position="89"/>
        <end position="109"/>
    </location>
</feature>
<reference evidence="4 5" key="1">
    <citation type="submission" date="2017-10" db="EMBL/GenBank/DDBJ databases">
        <title>Bacillus sp. nov., a halophilic bacterium isolated from a Keqin Lake.</title>
        <authorList>
            <person name="Wang H."/>
        </authorList>
    </citation>
    <scope>NUCLEOTIDE SEQUENCE [LARGE SCALE GENOMIC DNA]</scope>
    <source>
        <strain evidence="4 5">KCTC 13187</strain>
    </source>
</reference>
<keyword evidence="5" id="KW-1185">Reference proteome</keyword>
<dbReference type="Gene3D" id="1.10.1760.20">
    <property type="match status" value="1"/>
</dbReference>
<sequence>MNNKKFTATDLTKGAIFIALMAIGANLTAIITIGTVPLTFQTVVAILAGILLGKRLAAFAMTGYLMLGLIGVPVFAGFVGGFHTVTSPTFGFLLSFIALAYIVGLIIELNQQPSLFTFYLSSYVGLILNYLIGVPYLYLHSHFILGLTDVQFIPIAVSMVPFFLKDFVLVGFAATLAPKLLKAINKSSPKKPVAS</sequence>
<feature type="transmembrane region" description="Helical" evidence="3">
    <location>
        <begin position="151"/>
        <end position="177"/>
    </location>
</feature>
<keyword evidence="2" id="KW-1003">Cell membrane</keyword>
<evidence type="ECO:0000256" key="2">
    <source>
        <dbReference type="PIRNR" id="PIRNR016661"/>
    </source>
</evidence>
<comment type="subcellular location">
    <subcellularLocation>
        <location evidence="2">Cell membrane</location>
        <topology evidence="2">Multi-pass membrane protein</topology>
    </subcellularLocation>
</comment>
<dbReference type="EMBL" id="PDOE01000016">
    <property type="protein sequence ID" value="RKL65438.1"/>
    <property type="molecule type" value="Genomic_DNA"/>
</dbReference>
<feature type="transmembrane region" description="Helical" evidence="3">
    <location>
        <begin position="12"/>
        <end position="33"/>
    </location>
</feature>
<comment type="similarity">
    <text evidence="1 2">Belongs to the BioY family.</text>
</comment>
<evidence type="ECO:0000313" key="5">
    <source>
        <dbReference type="Proteomes" id="UP000281498"/>
    </source>
</evidence>
<dbReference type="Pfam" id="PF02632">
    <property type="entry name" value="BioY"/>
    <property type="match status" value="1"/>
</dbReference>
<dbReference type="GO" id="GO:0005886">
    <property type="term" value="C:plasma membrane"/>
    <property type="evidence" value="ECO:0007669"/>
    <property type="project" value="UniProtKB-SubCell"/>
</dbReference>
<dbReference type="RefSeq" id="WP_110938953.1">
    <property type="nucleotide sequence ID" value="NZ_KZ614148.1"/>
</dbReference>